<reference evidence="1 2" key="1">
    <citation type="submission" date="2015-11" db="EMBL/GenBank/DDBJ databases">
        <title>Genome-wide analysis reveals the secondary metabolome in Streptomyces kanasensis ZX01.</title>
        <authorList>
            <person name="Zhang G."/>
            <person name="Han L."/>
            <person name="Feng J."/>
            <person name="Zhang X."/>
        </authorList>
    </citation>
    <scope>NUCLEOTIDE SEQUENCE [LARGE SCALE GENOMIC DNA]</scope>
    <source>
        <strain evidence="1 2">ZX01</strain>
    </source>
</reference>
<comment type="caution">
    <text evidence="1">The sequence shown here is derived from an EMBL/GenBank/DDBJ whole genome shotgun (WGS) entry which is preliminary data.</text>
</comment>
<gene>
    <name evidence="1" type="ORF">ATE80_24270</name>
</gene>
<evidence type="ECO:0000313" key="1">
    <source>
        <dbReference type="EMBL" id="KUH36311.1"/>
    </source>
</evidence>
<organism evidence="1 2">
    <name type="scientific">Streptomyces kanasensis</name>
    <dbReference type="NCBI Taxonomy" id="936756"/>
    <lineage>
        <taxon>Bacteria</taxon>
        <taxon>Bacillati</taxon>
        <taxon>Actinomycetota</taxon>
        <taxon>Actinomycetes</taxon>
        <taxon>Kitasatosporales</taxon>
        <taxon>Streptomycetaceae</taxon>
        <taxon>Streptomyces</taxon>
    </lineage>
</organism>
<dbReference type="Proteomes" id="UP000054011">
    <property type="component" value="Unassembled WGS sequence"/>
</dbReference>
<dbReference type="RefSeq" id="WP_058944396.1">
    <property type="nucleotide sequence ID" value="NZ_LNSV01000082.1"/>
</dbReference>
<keyword evidence="2" id="KW-1185">Reference proteome</keyword>
<proteinExistence type="predicted"/>
<dbReference type="EMBL" id="LNSV01000082">
    <property type="protein sequence ID" value="KUH36311.1"/>
    <property type="molecule type" value="Genomic_DNA"/>
</dbReference>
<sequence>MSAVNFEELNNLAGELLPERAVLSAFGGGGYGGGDGGATVVSTCTTQSTSPALVLGLPVGTQQITQICTPSTVTH</sequence>
<accession>A0A100Y262</accession>
<name>A0A100Y262_9ACTN</name>
<dbReference type="AlphaFoldDB" id="A0A100Y262"/>
<protein>
    <submittedName>
        <fullName evidence="1">Uncharacterized protein</fullName>
    </submittedName>
</protein>
<evidence type="ECO:0000313" key="2">
    <source>
        <dbReference type="Proteomes" id="UP000054011"/>
    </source>
</evidence>